<reference evidence="3 4" key="1">
    <citation type="submission" date="2020-11" db="EMBL/GenBank/DDBJ databases">
        <title>Fusibacter basophilias sp. nov.</title>
        <authorList>
            <person name="Qiu D."/>
        </authorList>
    </citation>
    <scope>NUCLEOTIDE SEQUENCE [LARGE SCALE GENOMIC DNA]</scope>
    <source>
        <strain evidence="3 4">Q10-2</strain>
    </source>
</reference>
<protein>
    <submittedName>
        <fullName evidence="3">Alpha/beta hydrolase</fullName>
    </submittedName>
</protein>
<dbReference type="SUPFAM" id="SSF53474">
    <property type="entry name" value="alpha/beta-Hydrolases"/>
    <property type="match status" value="1"/>
</dbReference>
<accession>A0ABR9ZPN0</accession>
<dbReference type="PANTHER" id="PTHR43798">
    <property type="entry name" value="MONOACYLGLYCEROL LIPASE"/>
    <property type="match status" value="1"/>
</dbReference>
<dbReference type="EMBL" id="JADKNH010000002">
    <property type="protein sequence ID" value="MBF4692420.1"/>
    <property type="molecule type" value="Genomic_DNA"/>
</dbReference>
<dbReference type="InterPro" id="IPR050266">
    <property type="entry name" value="AB_hydrolase_sf"/>
</dbReference>
<comment type="caution">
    <text evidence="3">The sequence shown here is derived from an EMBL/GenBank/DDBJ whole genome shotgun (WGS) entry which is preliminary data.</text>
</comment>
<dbReference type="InterPro" id="IPR029058">
    <property type="entry name" value="AB_hydrolase_fold"/>
</dbReference>
<evidence type="ECO:0000313" key="3">
    <source>
        <dbReference type="EMBL" id="MBF4692420.1"/>
    </source>
</evidence>
<evidence type="ECO:0000256" key="1">
    <source>
        <dbReference type="ARBA" id="ARBA00022801"/>
    </source>
</evidence>
<dbReference type="PRINTS" id="PR00111">
    <property type="entry name" value="ABHYDROLASE"/>
</dbReference>
<evidence type="ECO:0000259" key="2">
    <source>
        <dbReference type="Pfam" id="PF00561"/>
    </source>
</evidence>
<name>A0ABR9ZPN0_9FIRM</name>
<sequence>MRKIELKSVELKNGERLSYRHSEGGAKTILLVHGNLASSIFYEEIIQDLPDEFNAYAIDMRGFGDSTYNRPIDTLRDLAGDLKLFVDALNLERFDLLGWSTGGAVSLYFTSSYPNHVNRLFLIASAGVSGYHSYEVTKEGEKRLLTSKQEIMLEPSKMALENALNQHDEVYYKKVWQMAIYNKNMPEPDIFEKHIRESLKQKNLIDIYHGLNSFNISDYYNGVTMGTNEAWRVKVPVTMIQGDSDLLVSVQEAEELRASIGDNARLIVASNCGHSPMVDAHEIMVNAIVDKS</sequence>
<feature type="domain" description="AB hydrolase-1" evidence="2">
    <location>
        <begin position="28"/>
        <end position="278"/>
    </location>
</feature>
<dbReference type="GO" id="GO:0016787">
    <property type="term" value="F:hydrolase activity"/>
    <property type="evidence" value="ECO:0007669"/>
    <property type="project" value="UniProtKB-KW"/>
</dbReference>
<evidence type="ECO:0000313" key="4">
    <source>
        <dbReference type="Proteomes" id="UP000614200"/>
    </source>
</evidence>
<dbReference type="InterPro" id="IPR000073">
    <property type="entry name" value="AB_hydrolase_1"/>
</dbReference>
<gene>
    <name evidence="3" type="ORF">ISU02_04795</name>
</gene>
<dbReference type="Proteomes" id="UP000614200">
    <property type="component" value="Unassembled WGS sequence"/>
</dbReference>
<keyword evidence="1 3" id="KW-0378">Hydrolase</keyword>
<proteinExistence type="predicted"/>
<dbReference type="Gene3D" id="3.40.50.1820">
    <property type="entry name" value="alpha/beta hydrolase"/>
    <property type="match status" value="1"/>
</dbReference>
<organism evidence="3 4">
    <name type="scientific">Fusibacter ferrireducens</name>
    <dbReference type="NCBI Taxonomy" id="2785058"/>
    <lineage>
        <taxon>Bacteria</taxon>
        <taxon>Bacillati</taxon>
        <taxon>Bacillota</taxon>
        <taxon>Clostridia</taxon>
        <taxon>Eubacteriales</taxon>
        <taxon>Eubacteriales Family XII. Incertae Sedis</taxon>
        <taxon>Fusibacter</taxon>
    </lineage>
</organism>
<dbReference type="PANTHER" id="PTHR43798:SF31">
    <property type="entry name" value="AB HYDROLASE SUPERFAMILY PROTEIN YCLE"/>
    <property type="match status" value="1"/>
</dbReference>
<dbReference type="Pfam" id="PF00561">
    <property type="entry name" value="Abhydrolase_1"/>
    <property type="match status" value="1"/>
</dbReference>
<dbReference type="RefSeq" id="WP_194700651.1">
    <property type="nucleotide sequence ID" value="NZ_JADKNH010000002.1"/>
</dbReference>
<keyword evidence="4" id="KW-1185">Reference proteome</keyword>